<evidence type="ECO:0000313" key="2">
    <source>
        <dbReference type="EMBL" id="RDV80173.1"/>
    </source>
</evidence>
<name>A0A3D8P0N9_9THEO</name>
<dbReference type="Proteomes" id="UP000256329">
    <property type="component" value="Unassembled WGS sequence"/>
</dbReference>
<keyword evidence="3" id="KW-1185">Reference proteome</keyword>
<dbReference type="EMBL" id="QSLN01000050">
    <property type="protein sequence ID" value="RDV80173.1"/>
    <property type="molecule type" value="Genomic_DNA"/>
</dbReference>
<protein>
    <submittedName>
        <fullName evidence="2">ISLre2 family transposase</fullName>
    </submittedName>
</protein>
<evidence type="ECO:0000256" key="1">
    <source>
        <dbReference type="ARBA" id="ARBA00006539"/>
    </source>
</evidence>
<organism evidence="2 3">
    <name type="scientific">Ammonifex thiophilus</name>
    <dbReference type="NCBI Taxonomy" id="444093"/>
    <lineage>
        <taxon>Bacteria</taxon>
        <taxon>Bacillati</taxon>
        <taxon>Bacillota</taxon>
        <taxon>Clostridia</taxon>
        <taxon>Thermoanaerobacterales</taxon>
        <taxon>Thermoanaerobacteraceae</taxon>
        <taxon>Ammonifex</taxon>
    </lineage>
</organism>
<gene>
    <name evidence="2" type="ORF">DXX99_10995</name>
</gene>
<dbReference type="OrthoDB" id="1719576at2"/>
<sequence>ALEEIDTWLVNARDKRTWKVIGFRERTVVSSFGEFKVKRRLYRNKKTGEARFLLDEVLGWPERSRCTPRLKEMAVKLGSEVPFRRAAEILGYFVPGISAMAVWQAVQEVGEALRQEGESRREAVFEKGETPEGKEKTSRLYIEADGVVVRLQRSEEKRKEVKLFVAYTGKEAIGGGRKALKDKLVTSGVGEGERMWEEVYSGVASRWDMGQVKEIYLGSDGAEWAKQGVDYFPGAVHVLDPYHLNRRLIEAFWHDEE</sequence>
<accession>A0A3D8P0N9</accession>
<feature type="non-terminal residue" evidence="2">
    <location>
        <position position="1"/>
    </location>
</feature>
<dbReference type="AlphaFoldDB" id="A0A3D8P0N9"/>
<dbReference type="RefSeq" id="WP_115793507.1">
    <property type="nucleotide sequence ID" value="NZ_QSLN01000050.1"/>
</dbReference>
<dbReference type="InterPro" id="IPR009620">
    <property type="entry name" value="UPF0236"/>
</dbReference>
<evidence type="ECO:0000313" key="3">
    <source>
        <dbReference type="Proteomes" id="UP000256329"/>
    </source>
</evidence>
<reference evidence="2 3" key="1">
    <citation type="submission" date="2018-08" db="EMBL/GenBank/DDBJ databases">
        <title>Form III RuBisCO-mediated autotrophy in Thermodesulfobium bacteria.</title>
        <authorList>
            <person name="Toshchakov S.V."/>
            <person name="Kublanov I.V."/>
            <person name="Frolov E."/>
            <person name="Bonch-Osmolovskaya E.A."/>
            <person name="Tourova T.P."/>
            <person name="Chernych N.A."/>
            <person name="Lebedinsky A.V."/>
        </authorList>
    </citation>
    <scope>NUCLEOTIDE SEQUENCE [LARGE SCALE GENOMIC DNA]</scope>
    <source>
        <strain evidence="2 3">SR</strain>
    </source>
</reference>
<feature type="non-terminal residue" evidence="2">
    <location>
        <position position="257"/>
    </location>
</feature>
<dbReference type="Pfam" id="PF06782">
    <property type="entry name" value="UPF0236"/>
    <property type="match status" value="1"/>
</dbReference>
<proteinExistence type="inferred from homology"/>
<comment type="similarity">
    <text evidence="1">Belongs to the UPF0236 family.</text>
</comment>
<dbReference type="NCBIfam" id="NF033529">
    <property type="entry name" value="transpos_ISLre2"/>
    <property type="match status" value="1"/>
</dbReference>
<comment type="caution">
    <text evidence="2">The sequence shown here is derived from an EMBL/GenBank/DDBJ whole genome shotgun (WGS) entry which is preliminary data.</text>
</comment>